<proteinExistence type="predicted"/>
<sequence>MIHNLQNRASIDNTSPAMENFNTNILVAAYNNMSQCVNGFQKSVDTVMTGKLCDTTIKPYNLHQWYKCTIPVLPHHRYKTQNKRPRRFNRTGVRSDDFPNVDILSTALQKRIIHGKDKKLASFLIPSFESPQSHTILADGIDIIISHTRAENDN</sequence>
<gene>
    <name evidence="1" type="ORF">MEDL_47893</name>
</gene>
<keyword evidence="2" id="KW-1185">Reference proteome</keyword>
<accession>A0A8S3TV43</accession>
<evidence type="ECO:0000313" key="2">
    <source>
        <dbReference type="Proteomes" id="UP000683360"/>
    </source>
</evidence>
<evidence type="ECO:0000313" key="1">
    <source>
        <dbReference type="EMBL" id="CAG2235283.1"/>
    </source>
</evidence>
<dbReference type="EMBL" id="CAJPWZ010002316">
    <property type="protein sequence ID" value="CAG2235283.1"/>
    <property type="molecule type" value="Genomic_DNA"/>
</dbReference>
<comment type="caution">
    <text evidence="1">The sequence shown here is derived from an EMBL/GenBank/DDBJ whole genome shotgun (WGS) entry which is preliminary data.</text>
</comment>
<dbReference type="Proteomes" id="UP000683360">
    <property type="component" value="Unassembled WGS sequence"/>
</dbReference>
<dbReference type="AlphaFoldDB" id="A0A8S3TV43"/>
<organism evidence="1 2">
    <name type="scientific">Mytilus edulis</name>
    <name type="common">Blue mussel</name>
    <dbReference type="NCBI Taxonomy" id="6550"/>
    <lineage>
        <taxon>Eukaryota</taxon>
        <taxon>Metazoa</taxon>
        <taxon>Spiralia</taxon>
        <taxon>Lophotrochozoa</taxon>
        <taxon>Mollusca</taxon>
        <taxon>Bivalvia</taxon>
        <taxon>Autobranchia</taxon>
        <taxon>Pteriomorphia</taxon>
        <taxon>Mytilida</taxon>
        <taxon>Mytiloidea</taxon>
        <taxon>Mytilidae</taxon>
        <taxon>Mytilinae</taxon>
        <taxon>Mytilus</taxon>
    </lineage>
</organism>
<name>A0A8S3TV43_MYTED</name>
<reference evidence="1" key="1">
    <citation type="submission" date="2021-03" db="EMBL/GenBank/DDBJ databases">
        <authorList>
            <person name="Bekaert M."/>
        </authorList>
    </citation>
    <scope>NUCLEOTIDE SEQUENCE</scope>
</reference>
<protein>
    <submittedName>
        <fullName evidence="1">Uncharacterized protein</fullName>
    </submittedName>
</protein>